<reference evidence="3 4" key="1">
    <citation type="journal article" date="2017" name="PLoS Biol.">
        <title>The sea cucumber genome provides insights into morphological evolution and visceral regeneration.</title>
        <authorList>
            <person name="Zhang X."/>
            <person name="Sun L."/>
            <person name="Yuan J."/>
            <person name="Sun Y."/>
            <person name="Gao Y."/>
            <person name="Zhang L."/>
            <person name="Li S."/>
            <person name="Dai H."/>
            <person name="Hamel J.F."/>
            <person name="Liu C."/>
            <person name="Yu Y."/>
            <person name="Liu S."/>
            <person name="Lin W."/>
            <person name="Guo K."/>
            <person name="Jin S."/>
            <person name="Xu P."/>
            <person name="Storey K.B."/>
            <person name="Huan P."/>
            <person name="Zhang T."/>
            <person name="Zhou Y."/>
            <person name="Zhang J."/>
            <person name="Lin C."/>
            <person name="Li X."/>
            <person name="Xing L."/>
            <person name="Huo D."/>
            <person name="Sun M."/>
            <person name="Wang L."/>
            <person name="Mercier A."/>
            <person name="Li F."/>
            <person name="Yang H."/>
            <person name="Xiang J."/>
        </authorList>
    </citation>
    <scope>NUCLEOTIDE SEQUENCE [LARGE SCALE GENOMIC DNA]</scope>
    <source>
        <strain evidence="3">Shaxun</strain>
        <tissue evidence="3">Muscle</tissue>
    </source>
</reference>
<feature type="compositionally biased region" description="Basic and acidic residues" evidence="1">
    <location>
        <begin position="59"/>
        <end position="71"/>
    </location>
</feature>
<proteinExistence type="predicted"/>
<evidence type="ECO:0000313" key="4">
    <source>
        <dbReference type="Proteomes" id="UP000230750"/>
    </source>
</evidence>
<keyword evidence="4" id="KW-1185">Reference proteome</keyword>
<keyword evidence="2" id="KW-0472">Membrane</keyword>
<sequence>MIILINLQKGCDYESSTDVFYTEIVTELVTEIDDFVTSENTTVTPKYRGSSSSVPTNRKPSEPKDDDTPVRVKNRPIRDGDAGLWIAIAVVCVAAIVVVFLLLASVVLRWRRAEESSYNLERSVKTTIQIPHSRQVKSQGWNRRTECTKFLLV</sequence>
<dbReference type="AlphaFoldDB" id="A0A2G8KY07"/>
<organism evidence="3 4">
    <name type="scientific">Stichopus japonicus</name>
    <name type="common">Sea cucumber</name>
    <dbReference type="NCBI Taxonomy" id="307972"/>
    <lineage>
        <taxon>Eukaryota</taxon>
        <taxon>Metazoa</taxon>
        <taxon>Echinodermata</taxon>
        <taxon>Eleutherozoa</taxon>
        <taxon>Echinozoa</taxon>
        <taxon>Holothuroidea</taxon>
        <taxon>Aspidochirotacea</taxon>
        <taxon>Aspidochirotida</taxon>
        <taxon>Stichopodidae</taxon>
        <taxon>Apostichopus</taxon>
    </lineage>
</organism>
<keyword evidence="2" id="KW-1133">Transmembrane helix</keyword>
<accession>A0A2G8KY07</accession>
<gene>
    <name evidence="3" type="ORF">BSL78_10228</name>
</gene>
<feature type="transmembrane region" description="Helical" evidence="2">
    <location>
        <begin position="84"/>
        <end position="108"/>
    </location>
</feature>
<protein>
    <submittedName>
        <fullName evidence="3">Uncharacterized protein</fullName>
    </submittedName>
</protein>
<comment type="caution">
    <text evidence="3">The sequence shown here is derived from an EMBL/GenBank/DDBJ whole genome shotgun (WGS) entry which is preliminary data.</text>
</comment>
<dbReference type="Proteomes" id="UP000230750">
    <property type="component" value="Unassembled WGS sequence"/>
</dbReference>
<evidence type="ECO:0000256" key="1">
    <source>
        <dbReference type="SAM" id="MobiDB-lite"/>
    </source>
</evidence>
<evidence type="ECO:0000313" key="3">
    <source>
        <dbReference type="EMBL" id="PIK52878.1"/>
    </source>
</evidence>
<dbReference type="EMBL" id="MRZV01000311">
    <property type="protein sequence ID" value="PIK52878.1"/>
    <property type="molecule type" value="Genomic_DNA"/>
</dbReference>
<feature type="compositionally biased region" description="Polar residues" evidence="1">
    <location>
        <begin position="43"/>
        <end position="58"/>
    </location>
</feature>
<feature type="region of interest" description="Disordered" evidence="1">
    <location>
        <begin position="43"/>
        <end position="71"/>
    </location>
</feature>
<evidence type="ECO:0000256" key="2">
    <source>
        <dbReference type="SAM" id="Phobius"/>
    </source>
</evidence>
<name>A0A2G8KY07_STIJA</name>
<keyword evidence="2" id="KW-0812">Transmembrane</keyword>